<dbReference type="PANTHER" id="PTHR37897:SF1">
    <property type="entry name" value="DUF3741 DOMAIN-CONTAINING PROTEIN"/>
    <property type="match status" value="1"/>
</dbReference>
<evidence type="ECO:0008006" key="2">
    <source>
        <dbReference type="Google" id="ProtNLM"/>
    </source>
</evidence>
<dbReference type="EMBL" id="LR721774">
    <property type="protein sequence ID" value="VVV45855.1"/>
    <property type="molecule type" value="Genomic_DNA"/>
</dbReference>
<dbReference type="OrthoDB" id="1931242at2759"/>
<organism evidence="1">
    <name type="scientific">Nymphaea colorata</name>
    <name type="common">pocket water lily</name>
    <dbReference type="NCBI Taxonomy" id="210225"/>
    <lineage>
        <taxon>Eukaryota</taxon>
        <taxon>Viridiplantae</taxon>
        <taxon>Streptophyta</taxon>
        <taxon>Embryophyta</taxon>
        <taxon>Tracheophyta</taxon>
        <taxon>Spermatophyta</taxon>
        <taxon>Magnoliopsida</taxon>
        <taxon>Nymphaeales</taxon>
        <taxon>Nymphaeaceae</taxon>
        <taxon>Nymphaea</taxon>
    </lineage>
</organism>
<gene>
    <name evidence="1" type="ORF">NYM_LOCUS1724</name>
</gene>
<accession>A0A5K0W0E4</accession>
<protein>
    <recommendedName>
        <fullName evidence="2">DUF3741 domain-containing protein</fullName>
    </recommendedName>
</protein>
<name>A0A5K0W0E4_9MAGN</name>
<reference evidence="1" key="1">
    <citation type="submission" date="2019-09" db="EMBL/GenBank/DDBJ databases">
        <authorList>
            <person name="Zhang L."/>
        </authorList>
    </citation>
    <scope>NUCLEOTIDE SEQUENCE</scope>
</reference>
<dbReference type="PANTHER" id="PTHR37897">
    <property type="entry name" value="DNAK FAMILY PROTEIN"/>
    <property type="match status" value="1"/>
</dbReference>
<proteinExistence type="predicted"/>
<dbReference type="OMA" id="VVWRKPG"/>
<evidence type="ECO:0000313" key="1">
    <source>
        <dbReference type="EMBL" id="VVV45855.1"/>
    </source>
</evidence>
<dbReference type="AlphaFoldDB" id="A0A5K0W0E4"/>
<dbReference type="Gramene" id="NC1G0129070.1">
    <property type="protein sequence ID" value="NC1G0129070.1:cds"/>
    <property type="gene ID" value="NC1G0129070"/>
</dbReference>
<sequence>MKKGFRNFCNGVASTSTLKQGKPDHLIATTGDGGSSCMLQTPSLWSSSCIEDMTTLHDHLTAPAPTLEEMVARLDMEEAAARRAKLAQRRWPGRLIGLPEEEDEEEEEEARATTIRRRMSCVNNSDILKSARNALNQYPRFSLDGRDSLYRSSFQNRLVSAKLISGKQTDTRFGLETGTGKNRSGCVLPATLGGQTVAWCKPGIIPKLMGLELIPVPLFYPTSTTKSKQKNGQRSSSGNSVGMLEKKSACLKGRTCTQAGVHSCGRTGGLRHMGRPLHGFEAAKKQGSDWHIGRIR</sequence>